<feature type="compositionally biased region" description="Basic and acidic residues" evidence="6">
    <location>
        <begin position="288"/>
        <end position="306"/>
    </location>
</feature>
<keyword evidence="7" id="KW-1133">Transmembrane helix</keyword>
<dbReference type="CDD" id="cd14014">
    <property type="entry name" value="STKc_PknB_like"/>
    <property type="match status" value="1"/>
</dbReference>
<dbReference type="InterPro" id="IPR000719">
    <property type="entry name" value="Prot_kinase_dom"/>
</dbReference>
<sequence>MDVSGESDWAARLSQPILPGYEVVGPIGRGATGTVWTVRSGDGVRLAAKVLAADAGQLDYEIAVLESIRHAHVVRLVDVVLDAATEPPGLGLVMELAEGGSLAETLARRGVLTPGELVTVLCPVARALHDLHGLGLVHGDLSPGNILLTGEGKPLIGDLGMSRLAGHTGDEVWATEAWAAPEVLAGGAVTPASDVYSLGAIAWRALTGAPPEPAALRADLATLAPEVPEQLRDLVNAALAHTDSARPLPGEFALSLWGCADPEPAPVHGSPGRRAASAGADQDPAESLTRRIRAEAAHEEAAEHPRRDRRRSSGPRRRTGRRLPGGRWSLAAAGVLGVAGAVLFFGVPRTSSAPDRIAGPGPATAAPSAASSRKVSGPLSKSPPKSPSSPRTTPSPTAVPAGLGDDPVAVVQALADARAAAWGSGDQDRLDAALVPGSVAAQRDRTDLGKAAAAGAKYSGLAFRVRSATVRPTGGDTAHVTAVIDRSAYQVQLATGRRTVPAGAAQRTEVSVQLTKDGWRIADWRAPG</sequence>
<keyword evidence="7" id="KW-0812">Transmembrane</keyword>
<feature type="domain" description="Protein kinase" evidence="8">
    <location>
        <begin position="21"/>
        <end position="258"/>
    </location>
</feature>
<evidence type="ECO:0000256" key="3">
    <source>
        <dbReference type="ARBA" id="ARBA00022777"/>
    </source>
</evidence>
<evidence type="ECO:0000256" key="2">
    <source>
        <dbReference type="ARBA" id="ARBA00022741"/>
    </source>
</evidence>
<dbReference type="InterPro" id="IPR008266">
    <property type="entry name" value="Tyr_kinase_AS"/>
</dbReference>
<keyword evidence="2 5" id="KW-0547">Nucleotide-binding</keyword>
<evidence type="ECO:0000256" key="4">
    <source>
        <dbReference type="ARBA" id="ARBA00022840"/>
    </source>
</evidence>
<feature type="binding site" evidence="5">
    <location>
        <position position="49"/>
    </location>
    <ligand>
        <name>ATP</name>
        <dbReference type="ChEBI" id="CHEBI:30616"/>
    </ligand>
</feature>
<dbReference type="GO" id="GO:0005524">
    <property type="term" value="F:ATP binding"/>
    <property type="evidence" value="ECO:0007669"/>
    <property type="project" value="UniProtKB-UniRule"/>
</dbReference>
<dbReference type="Proteomes" id="UP000557772">
    <property type="component" value="Unassembled WGS sequence"/>
</dbReference>
<keyword evidence="7" id="KW-0472">Membrane</keyword>
<protein>
    <submittedName>
        <fullName evidence="9">Serine/threonine protein kinase</fullName>
    </submittedName>
</protein>
<dbReference type="PANTHER" id="PTHR44329">
    <property type="entry name" value="SERINE/THREONINE-PROTEIN KINASE TNNI3K-RELATED"/>
    <property type="match status" value="1"/>
</dbReference>
<gene>
    <name evidence="9" type="ORF">HJ588_10905</name>
</gene>
<dbReference type="SUPFAM" id="SSF56112">
    <property type="entry name" value="Protein kinase-like (PK-like)"/>
    <property type="match status" value="1"/>
</dbReference>
<dbReference type="PROSITE" id="PS00107">
    <property type="entry name" value="PROTEIN_KINASE_ATP"/>
    <property type="match status" value="1"/>
</dbReference>
<dbReference type="GO" id="GO:0004674">
    <property type="term" value="F:protein serine/threonine kinase activity"/>
    <property type="evidence" value="ECO:0007669"/>
    <property type="project" value="UniProtKB-KW"/>
</dbReference>
<dbReference type="Gene3D" id="1.10.510.10">
    <property type="entry name" value="Transferase(Phosphotransferase) domain 1"/>
    <property type="match status" value="1"/>
</dbReference>
<feature type="compositionally biased region" description="Basic residues" evidence="6">
    <location>
        <begin position="307"/>
        <end position="321"/>
    </location>
</feature>
<evidence type="ECO:0000259" key="8">
    <source>
        <dbReference type="PROSITE" id="PS50011"/>
    </source>
</evidence>
<evidence type="ECO:0000256" key="7">
    <source>
        <dbReference type="SAM" id="Phobius"/>
    </source>
</evidence>
<reference evidence="9 10" key="1">
    <citation type="submission" date="2020-05" db="EMBL/GenBank/DDBJ databases">
        <title>Flexivirga sp. ID2601S isolated from air conditioner.</title>
        <authorList>
            <person name="Kim D.H."/>
        </authorList>
    </citation>
    <scope>NUCLEOTIDE SEQUENCE [LARGE SCALE GENOMIC DNA]</scope>
    <source>
        <strain evidence="9 10">ID2601S</strain>
    </source>
</reference>
<dbReference type="RefSeq" id="WP_171154843.1">
    <property type="nucleotide sequence ID" value="NZ_JABENB010000001.1"/>
</dbReference>
<evidence type="ECO:0000256" key="5">
    <source>
        <dbReference type="PROSITE-ProRule" id="PRU10141"/>
    </source>
</evidence>
<keyword evidence="1" id="KW-0808">Transferase</keyword>
<keyword evidence="3 9" id="KW-0418">Kinase</keyword>
<dbReference type="SUPFAM" id="SSF54427">
    <property type="entry name" value="NTF2-like"/>
    <property type="match status" value="1"/>
</dbReference>
<evidence type="ECO:0000313" key="9">
    <source>
        <dbReference type="EMBL" id="NNG39779.1"/>
    </source>
</evidence>
<keyword evidence="4 5" id="KW-0067">ATP-binding</keyword>
<feature type="region of interest" description="Disordered" evidence="6">
    <location>
        <begin position="352"/>
        <end position="404"/>
    </location>
</feature>
<dbReference type="PROSITE" id="PS00109">
    <property type="entry name" value="PROTEIN_KINASE_TYR"/>
    <property type="match status" value="1"/>
</dbReference>
<dbReference type="PANTHER" id="PTHR44329:SF288">
    <property type="entry name" value="MITOGEN-ACTIVATED PROTEIN KINASE KINASE KINASE 20"/>
    <property type="match status" value="1"/>
</dbReference>
<feature type="compositionally biased region" description="Low complexity" evidence="6">
    <location>
        <begin position="269"/>
        <end position="280"/>
    </location>
</feature>
<evidence type="ECO:0000256" key="1">
    <source>
        <dbReference type="ARBA" id="ARBA00022679"/>
    </source>
</evidence>
<dbReference type="InterPro" id="IPR051681">
    <property type="entry name" value="Ser/Thr_Kinases-Pseudokinases"/>
</dbReference>
<dbReference type="AlphaFoldDB" id="A0A849AHB4"/>
<feature type="region of interest" description="Disordered" evidence="6">
    <location>
        <begin position="264"/>
        <end position="324"/>
    </location>
</feature>
<evidence type="ECO:0000313" key="10">
    <source>
        <dbReference type="Proteomes" id="UP000557772"/>
    </source>
</evidence>
<dbReference type="InterPro" id="IPR017441">
    <property type="entry name" value="Protein_kinase_ATP_BS"/>
</dbReference>
<dbReference type="InterPro" id="IPR032710">
    <property type="entry name" value="NTF2-like_dom_sf"/>
</dbReference>
<organism evidence="9 10">
    <name type="scientific">Flexivirga aerilata</name>
    <dbReference type="NCBI Taxonomy" id="1656889"/>
    <lineage>
        <taxon>Bacteria</taxon>
        <taxon>Bacillati</taxon>
        <taxon>Actinomycetota</taxon>
        <taxon>Actinomycetes</taxon>
        <taxon>Micrococcales</taxon>
        <taxon>Dermacoccaceae</taxon>
        <taxon>Flexivirga</taxon>
    </lineage>
</organism>
<keyword evidence="9" id="KW-0723">Serine/threonine-protein kinase</keyword>
<dbReference type="EMBL" id="JABENB010000001">
    <property type="protein sequence ID" value="NNG39779.1"/>
    <property type="molecule type" value="Genomic_DNA"/>
</dbReference>
<feature type="transmembrane region" description="Helical" evidence="7">
    <location>
        <begin position="326"/>
        <end position="347"/>
    </location>
</feature>
<dbReference type="Pfam" id="PF00069">
    <property type="entry name" value="Pkinase"/>
    <property type="match status" value="1"/>
</dbReference>
<accession>A0A849AHB4</accession>
<name>A0A849AHB4_9MICO</name>
<feature type="compositionally biased region" description="Low complexity" evidence="6">
    <location>
        <begin position="358"/>
        <end position="396"/>
    </location>
</feature>
<dbReference type="PROSITE" id="PS50011">
    <property type="entry name" value="PROTEIN_KINASE_DOM"/>
    <property type="match status" value="1"/>
</dbReference>
<evidence type="ECO:0000256" key="6">
    <source>
        <dbReference type="SAM" id="MobiDB-lite"/>
    </source>
</evidence>
<keyword evidence="10" id="KW-1185">Reference proteome</keyword>
<proteinExistence type="predicted"/>
<dbReference type="InterPro" id="IPR011009">
    <property type="entry name" value="Kinase-like_dom_sf"/>
</dbReference>
<comment type="caution">
    <text evidence="9">The sequence shown here is derived from an EMBL/GenBank/DDBJ whole genome shotgun (WGS) entry which is preliminary data.</text>
</comment>